<dbReference type="Proteomes" id="UP000218334">
    <property type="component" value="Unassembled WGS sequence"/>
</dbReference>
<evidence type="ECO:0000313" key="1">
    <source>
        <dbReference type="EMBL" id="PBK65649.1"/>
    </source>
</evidence>
<organism evidence="1 2">
    <name type="scientific">Armillaria solidipes</name>
    <dbReference type="NCBI Taxonomy" id="1076256"/>
    <lineage>
        <taxon>Eukaryota</taxon>
        <taxon>Fungi</taxon>
        <taxon>Dikarya</taxon>
        <taxon>Basidiomycota</taxon>
        <taxon>Agaricomycotina</taxon>
        <taxon>Agaricomycetes</taxon>
        <taxon>Agaricomycetidae</taxon>
        <taxon>Agaricales</taxon>
        <taxon>Marasmiineae</taxon>
        <taxon>Physalacriaceae</taxon>
        <taxon>Armillaria</taxon>
    </lineage>
</organism>
<dbReference type="AlphaFoldDB" id="A0A2H3B420"/>
<proteinExistence type="predicted"/>
<keyword evidence="2" id="KW-1185">Reference proteome</keyword>
<reference evidence="2" key="1">
    <citation type="journal article" date="2017" name="Nat. Ecol. Evol.">
        <title>Genome expansion and lineage-specific genetic innovations in the forest pathogenic fungi Armillaria.</title>
        <authorList>
            <person name="Sipos G."/>
            <person name="Prasanna A.N."/>
            <person name="Walter M.C."/>
            <person name="O'Connor E."/>
            <person name="Balint B."/>
            <person name="Krizsan K."/>
            <person name="Kiss B."/>
            <person name="Hess J."/>
            <person name="Varga T."/>
            <person name="Slot J."/>
            <person name="Riley R."/>
            <person name="Boka B."/>
            <person name="Rigling D."/>
            <person name="Barry K."/>
            <person name="Lee J."/>
            <person name="Mihaltcheva S."/>
            <person name="LaButti K."/>
            <person name="Lipzen A."/>
            <person name="Waldron R."/>
            <person name="Moloney N.M."/>
            <person name="Sperisen C."/>
            <person name="Kredics L."/>
            <person name="Vagvoelgyi C."/>
            <person name="Patrignani A."/>
            <person name="Fitzpatrick D."/>
            <person name="Nagy I."/>
            <person name="Doyle S."/>
            <person name="Anderson J.B."/>
            <person name="Grigoriev I.V."/>
            <person name="Gueldener U."/>
            <person name="Muensterkoetter M."/>
            <person name="Nagy L.G."/>
        </authorList>
    </citation>
    <scope>NUCLEOTIDE SEQUENCE [LARGE SCALE GENOMIC DNA]</scope>
    <source>
        <strain evidence="2">28-4</strain>
    </source>
</reference>
<feature type="non-terminal residue" evidence="1">
    <location>
        <position position="1"/>
    </location>
</feature>
<feature type="non-terminal residue" evidence="1">
    <location>
        <position position="67"/>
    </location>
</feature>
<protein>
    <submittedName>
        <fullName evidence="1">Uncharacterized protein</fullName>
    </submittedName>
</protein>
<sequence>PLAYVEWFTPFGAPDVQTGLYSLSRSTHNHRVYAEIIDVDRIVRNCHLQPKYGRSKDSRWTCENVSD</sequence>
<dbReference type="STRING" id="1076256.A0A2H3B420"/>
<dbReference type="EMBL" id="KZ293444">
    <property type="protein sequence ID" value="PBK65649.1"/>
    <property type="molecule type" value="Genomic_DNA"/>
</dbReference>
<gene>
    <name evidence="1" type="ORF">ARMSODRAFT_866568</name>
</gene>
<evidence type="ECO:0000313" key="2">
    <source>
        <dbReference type="Proteomes" id="UP000218334"/>
    </source>
</evidence>
<accession>A0A2H3B420</accession>
<name>A0A2H3B420_9AGAR</name>